<dbReference type="PIRSF" id="PIRSF028983">
    <property type="entry name" value="BCP1"/>
    <property type="match status" value="1"/>
</dbReference>
<evidence type="ECO:0000313" key="5">
    <source>
        <dbReference type="EMBL" id="SCW02279.1"/>
    </source>
</evidence>
<feature type="compositionally biased region" description="Acidic residues" evidence="4">
    <location>
        <begin position="31"/>
        <end position="41"/>
    </location>
</feature>
<keyword evidence="3" id="KW-0539">Nucleus</keyword>
<evidence type="ECO:0000256" key="1">
    <source>
        <dbReference type="ARBA" id="ARBA00006781"/>
    </source>
</evidence>
<feature type="region of interest" description="Disordered" evidence="4">
    <location>
        <begin position="15"/>
        <end position="41"/>
    </location>
</feature>
<comment type="similarity">
    <text evidence="1 3">Belongs to the BCP1 family.</text>
</comment>
<reference evidence="6" key="1">
    <citation type="submission" date="2016-03" db="EMBL/GenBank/DDBJ databases">
        <authorList>
            <person name="Devillers H."/>
        </authorList>
    </citation>
    <scope>NUCLEOTIDE SEQUENCE [LARGE SCALE GENOMIC DNA]</scope>
</reference>
<dbReference type="Pfam" id="PF13862">
    <property type="entry name" value="BCCIP"/>
    <property type="match status" value="1"/>
</dbReference>
<dbReference type="Proteomes" id="UP000190831">
    <property type="component" value="Chromosome F"/>
</dbReference>
<gene>
    <name evidence="5" type="ORF">LAFE_0F02938G</name>
</gene>
<dbReference type="EMBL" id="LT598490">
    <property type="protein sequence ID" value="SCW02279.1"/>
    <property type="molecule type" value="Genomic_DNA"/>
</dbReference>
<evidence type="ECO:0000256" key="4">
    <source>
        <dbReference type="SAM" id="MobiDB-lite"/>
    </source>
</evidence>
<evidence type="ECO:0000313" key="6">
    <source>
        <dbReference type="Proteomes" id="UP000190831"/>
    </source>
</evidence>
<protein>
    <recommendedName>
        <fullName evidence="2 3">Protein BCP1</fullName>
    </recommendedName>
</protein>
<sequence length="270" mass="31041">MVASVKLSEIVKRKRDLDEDDSDIDISSTDSENESQNSDDEDQEIVNIDFDFFNGNKNVDFHAFKNLLRQLFGPQESNRIQLSALADLMLDSPTTTIKTDGQESDPYCFLSLIDYKENKACDYAKYLHKTDERLSQFLKSSESTNKKCALVLSERLINMPPEVISPLYRITLDDVSNTLGGGSHYDYYIIVSRKFEVNTDMDDDKKSVSRKRVKTTEVDYFHEEDKFFEGNAKLHFESESRKGVISSYIIIDHDGLKKSIDSFEKEVATW</sequence>
<dbReference type="OMA" id="VKFYRKE"/>
<dbReference type="PANTHER" id="PTHR13261:SF0">
    <property type="entry name" value="BRCA2 AND CDKN1A-INTERACTING PROTEIN"/>
    <property type="match status" value="1"/>
</dbReference>
<proteinExistence type="inferred from homology"/>
<keyword evidence="6" id="KW-1185">Reference proteome</keyword>
<dbReference type="OrthoDB" id="27543at2759"/>
<evidence type="ECO:0000256" key="2">
    <source>
        <dbReference type="ARBA" id="ARBA00014649"/>
    </source>
</evidence>
<dbReference type="AlphaFoldDB" id="A0A1G4MEE5"/>
<dbReference type="InterPro" id="IPR025602">
    <property type="entry name" value="BCP1_family"/>
</dbReference>
<comment type="function">
    <text evidence="3">Involved in nuclear export, actin cytoskeleton organization and vesicular transport.</text>
</comment>
<name>A0A1G4MEE5_LACFM</name>
<dbReference type="GO" id="GO:0005634">
    <property type="term" value="C:nucleus"/>
    <property type="evidence" value="ECO:0007669"/>
    <property type="project" value="UniProtKB-SubCell"/>
</dbReference>
<dbReference type="STRING" id="4955.A0A1G4MEE5"/>
<organism evidence="5 6">
    <name type="scientific">Lachancea fermentati</name>
    <name type="common">Zygosaccharomyces fermentati</name>
    <dbReference type="NCBI Taxonomy" id="4955"/>
    <lineage>
        <taxon>Eukaryota</taxon>
        <taxon>Fungi</taxon>
        <taxon>Dikarya</taxon>
        <taxon>Ascomycota</taxon>
        <taxon>Saccharomycotina</taxon>
        <taxon>Saccharomycetes</taxon>
        <taxon>Saccharomycetales</taxon>
        <taxon>Saccharomycetaceae</taxon>
        <taxon>Lachancea</taxon>
    </lineage>
</organism>
<accession>A0A1G4MEE5</accession>
<keyword evidence="3" id="KW-0813">Transport</keyword>
<dbReference type="GO" id="GO:0015031">
    <property type="term" value="P:protein transport"/>
    <property type="evidence" value="ECO:0007669"/>
    <property type="project" value="UniProtKB-KW"/>
</dbReference>
<evidence type="ECO:0000256" key="3">
    <source>
        <dbReference type="PIRNR" id="PIRNR028983"/>
    </source>
</evidence>
<dbReference type="PANTHER" id="PTHR13261">
    <property type="entry name" value="BRCA2 AND CDKN1A INTERACTING PROTEIN"/>
    <property type="match status" value="1"/>
</dbReference>
<keyword evidence="3" id="KW-0653">Protein transport</keyword>
<comment type="subcellular location">
    <subcellularLocation>
        <location evidence="3">Nucleus</location>
    </subcellularLocation>
</comment>